<reference evidence="1" key="1">
    <citation type="submission" date="2020-02" db="EMBL/GenBank/DDBJ databases">
        <authorList>
            <person name="Meier V. D."/>
        </authorList>
    </citation>
    <scope>NUCLEOTIDE SEQUENCE</scope>
    <source>
        <strain evidence="1">AVDCRST_MAG01</strain>
    </source>
</reference>
<evidence type="ECO:0000313" key="1">
    <source>
        <dbReference type="EMBL" id="CAA9455818.1"/>
    </source>
</evidence>
<accession>A0A6J4QV22</accession>
<gene>
    <name evidence="1" type="ORF">AVDCRST_MAG01-01-5173</name>
</gene>
<name>A0A6J4QV22_9ACTN</name>
<sequence>MSSEKERYMRWLRTEWERRVSESGEEQRVASLLEAFRDLAEELGRLAEPPEYEPGRPRWWLRETP</sequence>
<dbReference type="AlphaFoldDB" id="A0A6J4QV22"/>
<protein>
    <submittedName>
        <fullName evidence="1">Uncharacterized protein</fullName>
    </submittedName>
</protein>
<proteinExistence type="predicted"/>
<organism evidence="1">
    <name type="scientific">uncultured Rubrobacteraceae bacterium</name>
    <dbReference type="NCBI Taxonomy" id="349277"/>
    <lineage>
        <taxon>Bacteria</taxon>
        <taxon>Bacillati</taxon>
        <taxon>Actinomycetota</taxon>
        <taxon>Rubrobacteria</taxon>
        <taxon>Rubrobacterales</taxon>
        <taxon>Rubrobacteraceae</taxon>
        <taxon>environmental samples</taxon>
    </lineage>
</organism>
<dbReference type="EMBL" id="CADCUW010000683">
    <property type="protein sequence ID" value="CAA9455818.1"/>
    <property type="molecule type" value="Genomic_DNA"/>
</dbReference>